<evidence type="ECO:0000256" key="4">
    <source>
        <dbReference type="ARBA" id="ARBA00019062"/>
    </source>
</evidence>
<comment type="function">
    <text evidence="6">Non catalytic subunit of RNase H2, an endonuclease that specifically degrades the RNA of RNA:DNA hybrids. Participates in DNA replication, possibly by mediating the removal of lagging-strand Okazaki fragment RNA primers during DNA replication. Mediates the excision of single ribonucleotides from DNA:RNA duplexes.</text>
</comment>
<evidence type="ECO:0000256" key="6">
    <source>
        <dbReference type="ARBA" id="ARBA00024778"/>
    </source>
</evidence>
<dbReference type="GO" id="GO:0032299">
    <property type="term" value="C:ribonuclease H2 complex"/>
    <property type="evidence" value="ECO:0007669"/>
    <property type="project" value="InterPro"/>
</dbReference>
<dbReference type="OMA" id="AQWVLIA"/>
<dbReference type="InterPro" id="IPR041195">
    <property type="entry name" value="Rnh202_N"/>
</dbReference>
<dbReference type="AlphaFoldDB" id="A0A2T7NCN4"/>
<dbReference type="Pfam" id="PF09468">
    <property type="entry name" value="RNase_H2-Ydr279"/>
    <property type="match status" value="1"/>
</dbReference>
<comment type="caution">
    <text evidence="11">The sequence shown here is derived from an EMBL/GenBank/DDBJ whole genome shotgun (WGS) entry which is preliminary data.</text>
</comment>
<evidence type="ECO:0000313" key="12">
    <source>
        <dbReference type="Proteomes" id="UP000245119"/>
    </source>
</evidence>
<evidence type="ECO:0000256" key="2">
    <source>
        <dbReference type="ARBA" id="ARBA00009823"/>
    </source>
</evidence>
<dbReference type="GO" id="GO:0005654">
    <property type="term" value="C:nucleoplasm"/>
    <property type="evidence" value="ECO:0007669"/>
    <property type="project" value="TreeGrafter"/>
</dbReference>
<evidence type="ECO:0000259" key="9">
    <source>
        <dbReference type="Pfam" id="PF09468"/>
    </source>
</evidence>
<dbReference type="Proteomes" id="UP000245119">
    <property type="component" value="Linkage Group LG14"/>
</dbReference>
<keyword evidence="5" id="KW-0539">Nucleus</keyword>
<evidence type="ECO:0000259" key="10">
    <source>
        <dbReference type="Pfam" id="PF17745"/>
    </source>
</evidence>
<gene>
    <name evidence="11" type="ORF">C0Q70_21489</name>
</gene>
<dbReference type="EMBL" id="PZQS01000014">
    <property type="protein sequence ID" value="PVD18930.1"/>
    <property type="molecule type" value="Genomic_DNA"/>
</dbReference>
<organism evidence="11 12">
    <name type="scientific">Pomacea canaliculata</name>
    <name type="common">Golden apple snail</name>
    <dbReference type="NCBI Taxonomy" id="400727"/>
    <lineage>
        <taxon>Eukaryota</taxon>
        <taxon>Metazoa</taxon>
        <taxon>Spiralia</taxon>
        <taxon>Lophotrochozoa</taxon>
        <taxon>Mollusca</taxon>
        <taxon>Gastropoda</taxon>
        <taxon>Caenogastropoda</taxon>
        <taxon>Architaenioglossa</taxon>
        <taxon>Ampullarioidea</taxon>
        <taxon>Ampullariidae</taxon>
        <taxon>Pomacea</taxon>
    </lineage>
</organism>
<evidence type="ECO:0000256" key="1">
    <source>
        <dbReference type="ARBA" id="ARBA00004123"/>
    </source>
</evidence>
<dbReference type="FunFam" id="1.10.20.120:FF:000002">
    <property type="entry name" value="Ribonuclease H2 subunit B"/>
    <property type="match status" value="1"/>
</dbReference>
<evidence type="ECO:0000256" key="3">
    <source>
        <dbReference type="ARBA" id="ARBA00011277"/>
    </source>
</evidence>
<proteinExistence type="inferred from homology"/>
<comment type="subunit">
    <text evidence="3">The RNase H2 complex is a heterotrimer composed of the catalytic subunit RNASEH2A and the non-catalytic subunits RNASEH2B and RNASEH2C.</text>
</comment>
<feature type="region of interest" description="Disordered" evidence="8">
    <location>
        <begin position="245"/>
        <end position="298"/>
    </location>
</feature>
<dbReference type="OrthoDB" id="29098at2759"/>
<evidence type="ECO:0000256" key="5">
    <source>
        <dbReference type="ARBA" id="ARBA00023242"/>
    </source>
</evidence>
<feature type="compositionally biased region" description="Polar residues" evidence="8">
    <location>
        <begin position="259"/>
        <end position="269"/>
    </location>
</feature>
<dbReference type="GO" id="GO:0006401">
    <property type="term" value="P:RNA catabolic process"/>
    <property type="evidence" value="ECO:0007669"/>
    <property type="project" value="TreeGrafter"/>
</dbReference>
<keyword evidence="12" id="KW-1185">Reference proteome</keyword>
<feature type="domain" description="Rnh202 triple barrel" evidence="10">
    <location>
        <begin position="42"/>
        <end position="100"/>
    </location>
</feature>
<feature type="domain" description="Ribonuclease H2 subunit B wHTH" evidence="9">
    <location>
        <begin position="103"/>
        <end position="234"/>
    </location>
</feature>
<evidence type="ECO:0000313" key="11">
    <source>
        <dbReference type="EMBL" id="PVD18930.1"/>
    </source>
</evidence>
<dbReference type="Pfam" id="PF17745">
    <property type="entry name" value="Ydr279_N"/>
    <property type="match status" value="1"/>
</dbReference>
<accession>A0A2T7NCN4</accession>
<dbReference type="Gene3D" id="1.10.20.120">
    <property type="match status" value="1"/>
</dbReference>
<dbReference type="Gene3D" id="2.20.25.530">
    <property type="match status" value="1"/>
</dbReference>
<dbReference type="InterPro" id="IPR040456">
    <property type="entry name" value="RNase_H2_suB"/>
</dbReference>
<name>A0A2T7NCN4_POMCA</name>
<protein>
    <recommendedName>
        <fullName evidence="4">Ribonuclease H2 subunit B</fullName>
    </recommendedName>
    <alternativeName>
        <fullName evidence="7">Ribonuclease HI subunit B</fullName>
    </alternativeName>
</protein>
<evidence type="ECO:0000256" key="7">
    <source>
        <dbReference type="ARBA" id="ARBA00033464"/>
    </source>
</evidence>
<dbReference type="InterPro" id="IPR019024">
    <property type="entry name" value="RNase_H2_suB_wHTH"/>
</dbReference>
<sequence length="316" mass="35107">MPRLPLQQTTGKKISSQDAPQNQWVMITEEKIFDNYGNDMDNISMHKLRHPKTDKATFYLISNGGQQISEIMKFESSCGSWLIGDSVQKDGSILMTTPVDPLFLVLPYLINAAKSGKYMTVDQIVHDEEFPDVSNLLACLDFDSLDYVADMKGAGDFKAYRYNSEKTLSWLRLKTDNVLEALRSSGVDMNESGAQSALFIRSKKTSSGDENGYLKYACGLVSDYIPLELVTSLKDYLGITEAVEDRSPVEPPNKKVKLSENQGTVTPTEDYSRFFGQDSKKQTSAAGGRQTAAQKKLSKVDVRGMKSISSFFSSKS</sequence>
<comment type="similarity">
    <text evidence="2">Belongs to the RNase H2 subunit B family.</text>
</comment>
<comment type="subcellular location">
    <subcellularLocation>
        <location evidence="1">Nucleus</location>
    </subcellularLocation>
</comment>
<reference evidence="11 12" key="1">
    <citation type="submission" date="2018-04" db="EMBL/GenBank/DDBJ databases">
        <title>The genome of golden apple snail Pomacea canaliculata provides insight into stress tolerance and invasive adaptation.</title>
        <authorList>
            <person name="Liu C."/>
            <person name="Liu B."/>
            <person name="Ren Y."/>
            <person name="Zhang Y."/>
            <person name="Wang H."/>
            <person name="Li S."/>
            <person name="Jiang F."/>
            <person name="Yin L."/>
            <person name="Zhang G."/>
            <person name="Qian W."/>
            <person name="Fan W."/>
        </authorList>
    </citation>
    <scope>NUCLEOTIDE SEQUENCE [LARGE SCALE GENOMIC DNA]</scope>
    <source>
        <strain evidence="11">SZHN2017</strain>
        <tissue evidence="11">Muscle</tissue>
    </source>
</reference>
<evidence type="ECO:0000256" key="8">
    <source>
        <dbReference type="SAM" id="MobiDB-lite"/>
    </source>
</evidence>
<dbReference type="STRING" id="400727.A0A2T7NCN4"/>
<dbReference type="PANTHER" id="PTHR13383:SF11">
    <property type="entry name" value="RIBONUCLEASE H2 SUBUNIT B"/>
    <property type="match status" value="1"/>
</dbReference>
<dbReference type="PANTHER" id="PTHR13383">
    <property type="entry name" value="RIBONUCLEASE H2 SUBUNIT B"/>
    <property type="match status" value="1"/>
</dbReference>
<dbReference type="CDD" id="cd09270">
    <property type="entry name" value="RNase_H2-B"/>
    <property type="match status" value="1"/>
</dbReference>